<dbReference type="PANTHER" id="PTHR42953:SF8">
    <property type="entry name" value="ZINT DOMAIN-CONTAINING PROTEIN"/>
    <property type="match status" value="1"/>
</dbReference>
<keyword evidence="1" id="KW-0175">Coiled coil</keyword>
<evidence type="ECO:0000313" key="7">
    <source>
        <dbReference type="Proteomes" id="UP000215545"/>
    </source>
</evidence>
<feature type="region of interest" description="Disordered" evidence="2">
    <location>
        <begin position="127"/>
        <end position="176"/>
    </location>
</feature>
<dbReference type="OrthoDB" id="9810636at2"/>
<evidence type="ECO:0000256" key="1">
    <source>
        <dbReference type="SAM" id="Coils"/>
    </source>
</evidence>
<dbReference type="PROSITE" id="PS51257">
    <property type="entry name" value="PROKAR_LIPOPROTEIN"/>
    <property type="match status" value="1"/>
</dbReference>
<dbReference type="Gene3D" id="3.40.50.1980">
    <property type="entry name" value="Nitrogenase molybdenum iron protein domain"/>
    <property type="match status" value="3"/>
</dbReference>
<evidence type="ECO:0000313" key="4">
    <source>
        <dbReference type="EMBL" id="OXS80005.1"/>
    </source>
</evidence>
<feature type="chain" id="PRO_5038332568" evidence="3">
    <location>
        <begin position="20"/>
        <end position="345"/>
    </location>
</feature>
<feature type="coiled-coil region" evidence="1">
    <location>
        <begin position="203"/>
        <end position="230"/>
    </location>
</feature>
<dbReference type="EMBL" id="MWSK01000001">
    <property type="protein sequence ID" value="OXS80005.1"/>
    <property type="molecule type" value="Genomic_DNA"/>
</dbReference>
<name>A0A1N6NCH8_9BACI</name>
<dbReference type="RefSeq" id="WP_045851119.1">
    <property type="nucleotide sequence ID" value="NZ_FTLX01000001.1"/>
</dbReference>
<dbReference type="GO" id="GO:0030001">
    <property type="term" value="P:metal ion transport"/>
    <property type="evidence" value="ECO:0007669"/>
    <property type="project" value="InterPro"/>
</dbReference>
<feature type="compositionally biased region" description="Acidic residues" evidence="2">
    <location>
        <begin position="138"/>
        <end position="166"/>
    </location>
</feature>
<dbReference type="Proteomes" id="UP000215545">
    <property type="component" value="Unassembled WGS sequence"/>
</dbReference>
<dbReference type="Pfam" id="PF01297">
    <property type="entry name" value="ZnuA"/>
    <property type="match status" value="1"/>
</dbReference>
<gene>
    <name evidence="4" type="ORF">B1B05_00515</name>
    <name evidence="5" type="ORF">SAMN05443094_101104</name>
</gene>
<accession>A0A1N6NCH8</accession>
<dbReference type="SUPFAM" id="SSF53807">
    <property type="entry name" value="Helical backbone' metal receptor"/>
    <property type="match status" value="1"/>
</dbReference>
<reference evidence="5 6" key="1">
    <citation type="submission" date="2017-01" db="EMBL/GenBank/DDBJ databases">
        <authorList>
            <person name="Mah S.A."/>
            <person name="Swanson W.J."/>
            <person name="Moy G.W."/>
            <person name="Vacquier V.D."/>
        </authorList>
    </citation>
    <scope>NUCLEOTIDE SEQUENCE [LARGE SCALE GENOMIC DNA]</scope>
    <source>
        <strain evidence="5 6">NIO-1016</strain>
    </source>
</reference>
<dbReference type="InterPro" id="IPR006127">
    <property type="entry name" value="ZnuA-like"/>
</dbReference>
<keyword evidence="3" id="KW-0732">Signal</keyword>
<dbReference type="PANTHER" id="PTHR42953">
    <property type="entry name" value="HIGH-AFFINITY ZINC UPTAKE SYSTEM PROTEIN ZNUA-RELATED"/>
    <property type="match status" value="1"/>
</dbReference>
<evidence type="ECO:0000313" key="6">
    <source>
        <dbReference type="Proteomes" id="UP000186385"/>
    </source>
</evidence>
<organism evidence="5 6">
    <name type="scientific">Domibacillus enclensis</name>
    <dbReference type="NCBI Taxonomy" id="1017273"/>
    <lineage>
        <taxon>Bacteria</taxon>
        <taxon>Bacillati</taxon>
        <taxon>Bacillota</taxon>
        <taxon>Bacilli</taxon>
        <taxon>Bacillales</taxon>
        <taxon>Bacillaceae</taxon>
        <taxon>Domibacillus</taxon>
    </lineage>
</organism>
<sequence>MKKWTIALASLSLALAACGNEEAETANETTGSGDETVTVYTTIYPLQYFAEQIGGETVEVESMLPAGADEHTYEPTSQTMLDLAGADLFLYNGLGLEPFAEKVTETLSAEDVKSVNIGEQVSIEDAHNHEEEHGESEHAEEEERAEEEVHTEDEHSEEAHAEEEEGGHDHGGVDPHIWIDPLLAAQMAEAVKEELTALNPEEEALYNENFERLQTELEALDEEFHTMAEQAAQKEILVSHAAYGYWESSYGIEQLSVAGLSPTDEPSQKELKELADTATEHGIRYVLFEQNVTPKIAEVVQKEIGAEALRLHNLATLTEEDIEADADYMSIMRENIQTLQTAMNE</sequence>
<dbReference type="EMBL" id="FTLX01000001">
    <property type="protein sequence ID" value="SIP89803.1"/>
    <property type="molecule type" value="Genomic_DNA"/>
</dbReference>
<dbReference type="GO" id="GO:0046872">
    <property type="term" value="F:metal ion binding"/>
    <property type="evidence" value="ECO:0007669"/>
    <property type="project" value="InterPro"/>
</dbReference>
<reference evidence="4" key="3">
    <citation type="submission" date="2017-03" db="EMBL/GenBank/DDBJ databases">
        <authorList>
            <person name="Dastager S.G."/>
            <person name="Neurgaonkar P.S."/>
            <person name="Dharne M.S."/>
        </authorList>
    </citation>
    <scope>NUCLEOTIDE SEQUENCE</scope>
    <source>
        <strain evidence="4">DSM 25145</strain>
    </source>
</reference>
<keyword evidence="7" id="KW-1185">Reference proteome</keyword>
<evidence type="ECO:0000313" key="5">
    <source>
        <dbReference type="EMBL" id="SIP89803.1"/>
    </source>
</evidence>
<dbReference type="AlphaFoldDB" id="A0A1N6NCH8"/>
<proteinExistence type="predicted"/>
<dbReference type="STRING" id="1017273.SAMN05443094_101104"/>
<reference evidence="7" key="2">
    <citation type="submission" date="2017-03" db="EMBL/GenBank/DDBJ databases">
        <title>Bacillus sp. V-88(T) DSM27956, whole genome shotgun sequencing project.</title>
        <authorList>
            <person name="Dastager S.G."/>
            <person name="Neurgaonkar P.S."/>
            <person name="Dharne M.S."/>
        </authorList>
    </citation>
    <scope>NUCLEOTIDE SEQUENCE [LARGE SCALE GENOMIC DNA]</scope>
    <source>
        <strain evidence="7">DSM 25145</strain>
    </source>
</reference>
<evidence type="ECO:0000256" key="3">
    <source>
        <dbReference type="SAM" id="SignalP"/>
    </source>
</evidence>
<protein>
    <submittedName>
        <fullName evidence="4">Adhesin</fullName>
    </submittedName>
    <submittedName>
        <fullName evidence="5">Zinc transport system substrate-binding protein</fullName>
    </submittedName>
</protein>
<feature type="compositionally biased region" description="Basic and acidic residues" evidence="2">
    <location>
        <begin position="127"/>
        <end position="137"/>
    </location>
</feature>
<dbReference type="Proteomes" id="UP000186385">
    <property type="component" value="Unassembled WGS sequence"/>
</dbReference>
<feature type="signal peptide" evidence="3">
    <location>
        <begin position="1"/>
        <end position="19"/>
    </location>
</feature>
<dbReference type="InterPro" id="IPR050492">
    <property type="entry name" value="Bact_metal-bind_prot9"/>
</dbReference>
<evidence type="ECO:0000256" key="2">
    <source>
        <dbReference type="SAM" id="MobiDB-lite"/>
    </source>
</evidence>